<dbReference type="InterPro" id="IPR003131">
    <property type="entry name" value="T1-type_BTB"/>
</dbReference>
<evidence type="ECO:0000256" key="3">
    <source>
        <dbReference type="ARBA" id="ARBA00022538"/>
    </source>
</evidence>
<name>A0ABN8MUC6_9CNID</name>
<evidence type="ECO:0000256" key="8">
    <source>
        <dbReference type="ARBA" id="ARBA00022989"/>
    </source>
</evidence>
<dbReference type="Pfam" id="PF02214">
    <property type="entry name" value="BTB_2"/>
    <property type="match status" value="1"/>
</dbReference>
<evidence type="ECO:0000256" key="6">
    <source>
        <dbReference type="ARBA" id="ARBA00022882"/>
    </source>
</evidence>
<dbReference type="SUPFAM" id="SSF81324">
    <property type="entry name" value="Voltage-gated potassium channels"/>
    <property type="match status" value="1"/>
</dbReference>
<keyword evidence="4 13" id="KW-0812">Transmembrane</keyword>
<evidence type="ECO:0000256" key="4">
    <source>
        <dbReference type="ARBA" id="ARBA00022692"/>
    </source>
</evidence>
<feature type="transmembrane region" description="Helical" evidence="13">
    <location>
        <begin position="224"/>
        <end position="243"/>
    </location>
</feature>
<evidence type="ECO:0000256" key="1">
    <source>
        <dbReference type="ARBA" id="ARBA00004141"/>
    </source>
</evidence>
<keyword evidence="10 13" id="KW-0472">Membrane</keyword>
<dbReference type="InterPro" id="IPR028325">
    <property type="entry name" value="VG_K_chnl"/>
</dbReference>
<dbReference type="PANTHER" id="PTHR11537">
    <property type="entry name" value="VOLTAGE-GATED POTASSIUM CHANNEL"/>
    <property type="match status" value="1"/>
</dbReference>
<dbReference type="Gene3D" id="3.30.710.10">
    <property type="entry name" value="Potassium Channel Kv1.1, Chain A"/>
    <property type="match status" value="1"/>
</dbReference>
<keyword evidence="3" id="KW-0633">Potassium transport</keyword>
<keyword evidence="8 13" id="KW-1133">Transmembrane helix</keyword>
<reference evidence="16 17" key="1">
    <citation type="submission" date="2022-05" db="EMBL/GenBank/DDBJ databases">
        <authorList>
            <consortium name="Genoscope - CEA"/>
            <person name="William W."/>
        </authorList>
    </citation>
    <scope>NUCLEOTIDE SEQUENCE [LARGE SCALE GENOMIC DNA]</scope>
</reference>
<dbReference type="PANTHER" id="PTHR11537:SF113">
    <property type="entry name" value="POTASSIUM VOLTAGE-GATED CHANNEL PROTEIN SHAKER"/>
    <property type="match status" value="1"/>
</dbReference>
<accession>A0ABN8MUC6</accession>
<protein>
    <submittedName>
        <fullName evidence="16">Uncharacterized protein</fullName>
    </submittedName>
</protein>
<dbReference type="SUPFAM" id="SSF54695">
    <property type="entry name" value="POZ domain"/>
    <property type="match status" value="1"/>
</dbReference>
<keyword evidence="17" id="KW-1185">Reference proteome</keyword>
<evidence type="ECO:0000256" key="2">
    <source>
        <dbReference type="ARBA" id="ARBA00022448"/>
    </source>
</evidence>
<organism evidence="16 17">
    <name type="scientific">Porites lobata</name>
    <dbReference type="NCBI Taxonomy" id="104759"/>
    <lineage>
        <taxon>Eukaryota</taxon>
        <taxon>Metazoa</taxon>
        <taxon>Cnidaria</taxon>
        <taxon>Anthozoa</taxon>
        <taxon>Hexacorallia</taxon>
        <taxon>Scleractinia</taxon>
        <taxon>Fungiina</taxon>
        <taxon>Poritidae</taxon>
        <taxon>Porites</taxon>
    </lineage>
</organism>
<gene>
    <name evidence="16" type="ORF">PLOB_00030842</name>
</gene>
<evidence type="ECO:0000259" key="14">
    <source>
        <dbReference type="Pfam" id="PF00520"/>
    </source>
</evidence>
<evidence type="ECO:0000256" key="5">
    <source>
        <dbReference type="ARBA" id="ARBA00022826"/>
    </source>
</evidence>
<feature type="domain" description="Ion transport" evidence="14">
    <location>
        <begin position="224"/>
        <end position="458"/>
    </location>
</feature>
<comment type="subcellular location">
    <subcellularLocation>
        <location evidence="1">Membrane</location>
        <topology evidence="1">Multi-pass membrane protein</topology>
    </subcellularLocation>
</comment>
<evidence type="ECO:0000256" key="13">
    <source>
        <dbReference type="SAM" id="Phobius"/>
    </source>
</evidence>
<evidence type="ECO:0000256" key="9">
    <source>
        <dbReference type="ARBA" id="ARBA00023065"/>
    </source>
</evidence>
<dbReference type="InterPro" id="IPR005821">
    <property type="entry name" value="Ion_trans_dom"/>
</dbReference>
<feature type="transmembrane region" description="Helical" evidence="13">
    <location>
        <begin position="433"/>
        <end position="465"/>
    </location>
</feature>
<keyword evidence="5" id="KW-0631">Potassium channel</keyword>
<dbReference type="Gene3D" id="1.20.120.350">
    <property type="entry name" value="Voltage-gated potassium channels. Chain C"/>
    <property type="match status" value="1"/>
</dbReference>
<feature type="domain" description="Potassium channel tetramerisation-type BTB" evidence="15">
    <location>
        <begin position="86"/>
        <end position="176"/>
    </location>
</feature>
<keyword evidence="2" id="KW-0813">Transport</keyword>
<dbReference type="PRINTS" id="PR00169">
    <property type="entry name" value="KCHANNEL"/>
</dbReference>
<keyword evidence="9" id="KW-0406">Ion transport</keyword>
<evidence type="ECO:0000313" key="17">
    <source>
        <dbReference type="Proteomes" id="UP001159405"/>
    </source>
</evidence>
<evidence type="ECO:0000259" key="15">
    <source>
        <dbReference type="Pfam" id="PF02214"/>
    </source>
</evidence>
<dbReference type="Proteomes" id="UP001159405">
    <property type="component" value="Unassembled WGS sequence"/>
</dbReference>
<dbReference type="InterPro" id="IPR027359">
    <property type="entry name" value="Volt_channel_dom_sf"/>
</dbReference>
<keyword evidence="6" id="KW-0851">Voltage-gated channel</keyword>
<feature type="transmembrane region" description="Helical" evidence="13">
    <location>
        <begin position="309"/>
        <end position="328"/>
    </location>
</feature>
<proteinExistence type="predicted"/>
<evidence type="ECO:0000256" key="12">
    <source>
        <dbReference type="SAM" id="MobiDB-lite"/>
    </source>
</evidence>
<comment type="caution">
    <text evidence="16">The sequence shown here is derived from an EMBL/GenBank/DDBJ whole genome shotgun (WGS) entry which is preliminary data.</text>
</comment>
<evidence type="ECO:0000256" key="7">
    <source>
        <dbReference type="ARBA" id="ARBA00022958"/>
    </source>
</evidence>
<dbReference type="Pfam" id="PF00520">
    <property type="entry name" value="Ion_trans"/>
    <property type="match status" value="1"/>
</dbReference>
<evidence type="ECO:0000256" key="11">
    <source>
        <dbReference type="ARBA" id="ARBA00023303"/>
    </source>
</evidence>
<dbReference type="Gene3D" id="1.10.287.70">
    <property type="match status" value="1"/>
</dbReference>
<feature type="transmembrane region" description="Helical" evidence="13">
    <location>
        <begin position="372"/>
        <end position="393"/>
    </location>
</feature>
<evidence type="ECO:0000256" key="10">
    <source>
        <dbReference type="ARBA" id="ARBA00023136"/>
    </source>
</evidence>
<keyword evidence="7" id="KW-0630">Potassium</keyword>
<feature type="transmembrane region" description="Helical" evidence="13">
    <location>
        <begin position="334"/>
        <end position="352"/>
    </location>
</feature>
<sequence>MRASDGDVEYQPFPISDRGRIAGSPNSVTSIDQRITCSTNGKAFRPLEEEESGINNNDEINAWGFGNEERTNGIPVAAQLEPHNRIVINISGTRYETHESTLASLPDSLLGSTIRRAPYYRPASNDLYFERNREAFDSILFYYQSGGKDGGILVKPDGITDETFAVDVKFFELGEEAERMLGLVPEGNHDEFEGITSGLTSKIAALFEPNRTHNFIPLHRLIDVWTIAILVLFITLLCVQTLPSIKEMLIVNRCCNQSDTNVALETRRGISLFWSVGEKVCVSWFTLEYILRTLSTTHKRAYLLSKQGIFDMLSFLPYVIQIILKEIRSETDELYLHGVLNLLAFFSVFKLARYSKGLRILMKVIQTSLKELVLLLQCVFLSLILFSSVIYFFESSEQTTPFTSIPATFWFVTVTMTTVGYGDMTPTTVAGKIFSALCAVLGVCVVLAIPSTIIVSNFMILLFGAKNKAKKRQKRKKRSFLLERINRLRTVSKQFKKL</sequence>
<feature type="region of interest" description="Disordered" evidence="12">
    <location>
        <begin position="1"/>
        <end position="27"/>
    </location>
</feature>
<dbReference type="EMBL" id="CALNXK010000004">
    <property type="protein sequence ID" value="CAH3036214.1"/>
    <property type="molecule type" value="Genomic_DNA"/>
</dbReference>
<evidence type="ECO:0000313" key="16">
    <source>
        <dbReference type="EMBL" id="CAH3036214.1"/>
    </source>
</evidence>
<keyword evidence="11" id="KW-0407">Ion channel</keyword>
<dbReference type="InterPro" id="IPR011333">
    <property type="entry name" value="SKP1/BTB/POZ_sf"/>
</dbReference>